<keyword evidence="7" id="KW-1185">Reference proteome</keyword>
<gene>
    <name evidence="6" type="ORF">PRZ48_004126</name>
</gene>
<sequence length="462" mass="51473">MFSGIAYRAIRTILFDPKTGVNFTNTPKWQDAETIRRCFWAGWVTNVINSDHYIVGSSSDIRALHLPLPITENAYYNGLDEPSTTLASPPSNHATTPNAVAETLRVLQLWGRIRDNIETRRTSPAKEQLTTIYALQNELSSWYSNLPPSLTYNKRNLYEQLVMKQHTMFALMHAVYSQSRLVLHSSLVPHFSGVALSEGVPIEAVRVSAEIALSSAQSLSQIGADLLALEWDPTQIAPFFGYCMYVSASIHMTVLDKDNHLGGAARRNLMLSLKMLRAMKPFWKILERLWSRVQILYEAQMSKANGDPPTVRSDGSGYNELDHVAGTRRDAGRLAEPLEDSVLQYSLRKLKPNVNVDDGSPTAQELENALNSEPIAEVIQDGIQQPMNFSSAPQSISPVAPMYSRTLADDLAMLAAQPMDMSQQPMNFLWADGANDWWQLGWDESGQAGLPFGDFFGMTDAM</sequence>
<dbReference type="PANTHER" id="PTHR47338">
    <property type="entry name" value="ZN(II)2CYS6 TRANSCRIPTION FACTOR (EUROFUNG)-RELATED"/>
    <property type="match status" value="1"/>
</dbReference>
<evidence type="ECO:0000256" key="1">
    <source>
        <dbReference type="ARBA" id="ARBA00004123"/>
    </source>
</evidence>
<keyword evidence="5" id="KW-0539">Nucleus</keyword>
<reference evidence="6 7" key="1">
    <citation type="journal article" date="2023" name="G3 (Bethesda)">
        <title>A chromosome-level genome assembly of Zasmidium syzygii isolated from banana leaves.</title>
        <authorList>
            <person name="van Westerhoven A.C."/>
            <person name="Mehrabi R."/>
            <person name="Talebi R."/>
            <person name="Steentjes M.B.F."/>
            <person name="Corcolon B."/>
            <person name="Chong P.A."/>
            <person name="Kema G.H.J."/>
            <person name="Seidl M.F."/>
        </authorList>
    </citation>
    <scope>NUCLEOTIDE SEQUENCE [LARGE SCALE GENOMIC DNA]</scope>
    <source>
        <strain evidence="6 7">P124</strain>
    </source>
</reference>
<dbReference type="PANTHER" id="PTHR47338:SF5">
    <property type="entry name" value="ZN(II)2CYS6 TRANSCRIPTION FACTOR (EUROFUNG)"/>
    <property type="match status" value="1"/>
</dbReference>
<keyword evidence="2" id="KW-0479">Metal-binding</keyword>
<keyword evidence="4" id="KW-0804">Transcription</keyword>
<proteinExistence type="predicted"/>
<protein>
    <recommendedName>
        <fullName evidence="8">Transcription factor domain-containing protein</fullName>
    </recommendedName>
</protein>
<comment type="caution">
    <text evidence="6">The sequence shown here is derived from an EMBL/GenBank/DDBJ whole genome shotgun (WGS) entry which is preliminary data.</text>
</comment>
<evidence type="ECO:0000313" key="7">
    <source>
        <dbReference type="Proteomes" id="UP001305779"/>
    </source>
</evidence>
<organism evidence="6 7">
    <name type="scientific">Zasmidium cellare</name>
    <name type="common">Wine cellar mold</name>
    <name type="synonym">Racodium cellare</name>
    <dbReference type="NCBI Taxonomy" id="395010"/>
    <lineage>
        <taxon>Eukaryota</taxon>
        <taxon>Fungi</taxon>
        <taxon>Dikarya</taxon>
        <taxon>Ascomycota</taxon>
        <taxon>Pezizomycotina</taxon>
        <taxon>Dothideomycetes</taxon>
        <taxon>Dothideomycetidae</taxon>
        <taxon>Mycosphaerellales</taxon>
        <taxon>Mycosphaerellaceae</taxon>
        <taxon>Zasmidium</taxon>
    </lineage>
</organism>
<evidence type="ECO:0000313" key="6">
    <source>
        <dbReference type="EMBL" id="KAK4506161.1"/>
    </source>
</evidence>
<dbReference type="EMBL" id="JAXOVC010000002">
    <property type="protein sequence ID" value="KAK4506161.1"/>
    <property type="molecule type" value="Genomic_DNA"/>
</dbReference>
<accession>A0ABR0EWZ8</accession>
<dbReference type="CDD" id="cd12148">
    <property type="entry name" value="fungal_TF_MHR"/>
    <property type="match status" value="1"/>
</dbReference>
<evidence type="ECO:0000256" key="5">
    <source>
        <dbReference type="ARBA" id="ARBA00023242"/>
    </source>
</evidence>
<evidence type="ECO:0000256" key="4">
    <source>
        <dbReference type="ARBA" id="ARBA00023163"/>
    </source>
</evidence>
<dbReference type="InterPro" id="IPR050815">
    <property type="entry name" value="TF_fung"/>
</dbReference>
<name>A0ABR0EWZ8_ZASCE</name>
<keyword evidence="3" id="KW-0805">Transcription regulation</keyword>
<evidence type="ECO:0008006" key="8">
    <source>
        <dbReference type="Google" id="ProtNLM"/>
    </source>
</evidence>
<evidence type="ECO:0000256" key="3">
    <source>
        <dbReference type="ARBA" id="ARBA00023015"/>
    </source>
</evidence>
<comment type="subcellular location">
    <subcellularLocation>
        <location evidence="1">Nucleus</location>
    </subcellularLocation>
</comment>
<dbReference type="Proteomes" id="UP001305779">
    <property type="component" value="Unassembled WGS sequence"/>
</dbReference>
<evidence type="ECO:0000256" key="2">
    <source>
        <dbReference type="ARBA" id="ARBA00022723"/>
    </source>
</evidence>